<reference evidence="10 11" key="1">
    <citation type="submission" date="2019-10" db="EMBL/GenBank/DDBJ databases">
        <title>Vibrio sp. nov., isolated from Coralline algae surface.</title>
        <authorList>
            <person name="Geng Y."/>
            <person name="Zhang X."/>
        </authorList>
    </citation>
    <scope>NUCLEOTIDE SEQUENCE [LARGE SCALE GENOMIC DNA]</scope>
    <source>
        <strain evidence="10 11">SM1977</strain>
    </source>
</reference>
<dbReference type="Gene3D" id="3.40.190.10">
    <property type="entry name" value="Periplasmic binding protein-like II"/>
    <property type="match status" value="2"/>
</dbReference>
<evidence type="ECO:0000256" key="3">
    <source>
        <dbReference type="ARBA" id="ARBA00022729"/>
    </source>
</evidence>
<gene>
    <name evidence="8 10" type="primary">mltF</name>
    <name evidence="10" type="ORF">GFB47_02600</name>
</gene>
<comment type="similarity">
    <text evidence="8">In the C-terminal section; belongs to the transglycosylase Slt family.</text>
</comment>
<dbReference type="GO" id="GO:0016998">
    <property type="term" value="P:cell wall macromolecule catabolic process"/>
    <property type="evidence" value="ECO:0007669"/>
    <property type="project" value="UniProtKB-UniRule"/>
</dbReference>
<evidence type="ECO:0000256" key="1">
    <source>
        <dbReference type="ARBA" id="ARBA00007734"/>
    </source>
</evidence>
<dbReference type="PANTHER" id="PTHR35936">
    <property type="entry name" value="MEMBRANE-BOUND LYTIC MUREIN TRANSGLYCOSYLASE F"/>
    <property type="match status" value="1"/>
</dbReference>
<evidence type="ECO:0000256" key="2">
    <source>
        <dbReference type="ARBA" id="ARBA00010333"/>
    </source>
</evidence>
<dbReference type="SUPFAM" id="SSF53955">
    <property type="entry name" value="Lysozyme-like"/>
    <property type="match status" value="1"/>
</dbReference>
<evidence type="ECO:0000313" key="10">
    <source>
        <dbReference type="EMBL" id="QGA64402.1"/>
    </source>
</evidence>
<dbReference type="PROSITE" id="PS51257">
    <property type="entry name" value="PROKAR_LIPOPROTEIN"/>
    <property type="match status" value="1"/>
</dbReference>
<protein>
    <recommendedName>
        <fullName evidence="8">Membrane-bound lytic murein transglycosylase F</fullName>
        <ecNumber evidence="8">4.2.2.n1</ecNumber>
    </recommendedName>
    <alternativeName>
        <fullName evidence="8">Murein lyase F</fullName>
    </alternativeName>
</protein>
<dbReference type="Pfam" id="PF00497">
    <property type="entry name" value="SBP_bac_3"/>
    <property type="match status" value="1"/>
</dbReference>
<dbReference type="GO" id="GO:0071555">
    <property type="term" value="P:cell wall organization"/>
    <property type="evidence" value="ECO:0007669"/>
    <property type="project" value="UniProtKB-KW"/>
</dbReference>
<keyword evidence="3 8" id="KW-0732">Signal</keyword>
<dbReference type="InterPro" id="IPR000189">
    <property type="entry name" value="Transglyc_AS"/>
</dbReference>
<dbReference type="Proteomes" id="UP000348942">
    <property type="component" value="Chromosome 1"/>
</dbReference>
<organism evidence="10 11">
    <name type="scientific">Vibrio algicola</name>
    <dbReference type="NCBI Taxonomy" id="2662262"/>
    <lineage>
        <taxon>Bacteria</taxon>
        <taxon>Pseudomonadati</taxon>
        <taxon>Pseudomonadota</taxon>
        <taxon>Gammaproteobacteria</taxon>
        <taxon>Vibrionales</taxon>
        <taxon>Vibrionaceae</taxon>
        <taxon>Vibrio</taxon>
    </lineage>
</organism>
<evidence type="ECO:0000256" key="4">
    <source>
        <dbReference type="ARBA" id="ARBA00023136"/>
    </source>
</evidence>
<keyword evidence="4 8" id="KW-0472">Membrane</keyword>
<dbReference type="PROSITE" id="PS00922">
    <property type="entry name" value="TRANSGLYCOSYLASE"/>
    <property type="match status" value="1"/>
</dbReference>
<comment type="similarity">
    <text evidence="1">Belongs to the transglycosylase Slt family.</text>
</comment>
<evidence type="ECO:0000259" key="9">
    <source>
        <dbReference type="SMART" id="SM00062"/>
    </source>
</evidence>
<dbReference type="CDD" id="cd13403">
    <property type="entry name" value="MLTF-like"/>
    <property type="match status" value="1"/>
</dbReference>
<comment type="similarity">
    <text evidence="8">In the N-terminal section; belongs to the bacterial solute-binding protein 3 family.</text>
</comment>
<evidence type="ECO:0000256" key="8">
    <source>
        <dbReference type="HAMAP-Rule" id="MF_02016"/>
    </source>
</evidence>
<evidence type="ECO:0000256" key="6">
    <source>
        <dbReference type="ARBA" id="ARBA00023239"/>
    </source>
</evidence>
<dbReference type="AlphaFoldDB" id="A0A5Q0TB71"/>
<dbReference type="GO" id="GO:0009279">
    <property type="term" value="C:cell outer membrane"/>
    <property type="evidence" value="ECO:0007669"/>
    <property type="project" value="UniProtKB-SubCell"/>
</dbReference>
<comment type="similarity">
    <text evidence="2">Belongs to the bacterial solute-binding protein 3 family.</text>
</comment>
<dbReference type="EC" id="4.2.2.n1" evidence="8"/>
<dbReference type="RefSeq" id="WP_153446326.1">
    <property type="nucleotide sequence ID" value="NZ_CP045699.1"/>
</dbReference>
<accession>A0A5Q0TB71</accession>
<dbReference type="PANTHER" id="PTHR35936:SF32">
    <property type="entry name" value="MEMBRANE-BOUND LYTIC MUREIN TRANSGLYCOSYLASE F"/>
    <property type="match status" value="1"/>
</dbReference>
<name>A0A5Q0TB71_9VIBR</name>
<evidence type="ECO:0000256" key="5">
    <source>
        <dbReference type="ARBA" id="ARBA00023237"/>
    </source>
</evidence>
<dbReference type="EMBL" id="CP045699">
    <property type="protein sequence ID" value="QGA64402.1"/>
    <property type="molecule type" value="Genomic_DNA"/>
</dbReference>
<dbReference type="Gene3D" id="1.10.530.10">
    <property type="match status" value="1"/>
</dbReference>
<keyword evidence="6 8" id="KW-0456">Lyase</keyword>
<keyword evidence="5 8" id="KW-0998">Cell outer membrane</keyword>
<keyword evidence="11" id="KW-1185">Reference proteome</keyword>
<sequence length="506" mass="57860">MTKFHSHFQYKRWLVVLCILIGLTACQPDTKPLSDLEQIQQRGVLRVGTLNNQISYFIGTDGPTGLDYELAQRFAKELGVKLEIKPAYHSSGLFPALKNHEVDMIAAGISHTPERLKHFNVGPAYYYASQQVVYRKGTWRPRNLKQLIEKQSSENKENFVVVKGSEFDQTLQNLAKDNPKLTWETVENNDTNDLLKKVSTGDIDFTVVDSISLSINQRLHPRLATAFELTEDQPISWYIRKSDNDSLYAMMLEFFGNMNQSGKLARLEEKYFGHIQSFDYVDTRAFIRSLDSKLPKYKKLFQTYSKEFDWRLIAALSYQESHWNPYATSPTGVRGMMMLTQSTAKMVNVKNRLIPAQSIQGGVTYLRGIVKRIPDSIPEHEKIWFALASYNLGFGHVMDARRLTKAQKANPDSWTDVKARLPKLQLPGYYRYTRYGYARGSEAKNYVENIRRYYQTIIGYEAQEKQEIRNDNLDADFTVIDAPVSSAVSAAVSTATNTEQPAAESK</sequence>
<keyword evidence="7 8" id="KW-0961">Cell wall biogenesis/degradation</keyword>
<dbReference type="NCBIfam" id="NF008112">
    <property type="entry name" value="PRK10859.1"/>
    <property type="match status" value="1"/>
</dbReference>
<comment type="catalytic activity">
    <reaction evidence="8">
        <text>Exolytic cleavage of the (1-&gt;4)-beta-glycosidic linkage between N-acetylmuramic acid (MurNAc) and N-acetylglucosamine (GlcNAc) residues in peptidoglycan, from either the reducing or the non-reducing ends of the peptidoglycan chains, with concomitant formation of a 1,6-anhydrobond in the MurNAc residue.</text>
        <dbReference type="EC" id="4.2.2.n1"/>
    </reaction>
</comment>
<comment type="caution">
    <text evidence="8">Lacks conserved residue(s) required for the propagation of feature annotation.</text>
</comment>
<dbReference type="SUPFAM" id="SSF53850">
    <property type="entry name" value="Periplasmic binding protein-like II"/>
    <property type="match status" value="1"/>
</dbReference>
<dbReference type="Pfam" id="PF01464">
    <property type="entry name" value="SLT"/>
    <property type="match status" value="1"/>
</dbReference>
<evidence type="ECO:0000256" key="7">
    <source>
        <dbReference type="ARBA" id="ARBA00023316"/>
    </source>
</evidence>
<dbReference type="SMART" id="SM00062">
    <property type="entry name" value="PBPb"/>
    <property type="match status" value="1"/>
</dbReference>
<feature type="active site" evidence="8">
    <location>
        <position position="320"/>
    </location>
</feature>
<dbReference type="GO" id="GO:0009253">
    <property type="term" value="P:peptidoglycan catabolic process"/>
    <property type="evidence" value="ECO:0007669"/>
    <property type="project" value="TreeGrafter"/>
</dbReference>
<feature type="domain" description="Solute-binding protein family 3/N-terminal" evidence="9">
    <location>
        <begin position="44"/>
        <end position="275"/>
    </location>
</feature>
<dbReference type="InterPro" id="IPR001638">
    <property type="entry name" value="Solute-binding_3/MltF_N"/>
</dbReference>
<evidence type="ECO:0000313" key="11">
    <source>
        <dbReference type="Proteomes" id="UP000348942"/>
    </source>
</evidence>
<comment type="subcellular location">
    <subcellularLocation>
        <location evidence="8">Cell outer membrane</location>
        <topology evidence="8">Peripheral membrane protein</topology>
    </subcellularLocation>
    <text evidence="8">Attached to the inner leaflet of the outer membrane.</text>
</comment>
<dbReference type="InterPro" id="IPR008258">
    <property type="entry name" value="Transglycosylase_SLT_dom_1"/>
</dbReference>
<comment type="function">
    <text evidence="8">Murein-degrading enzyme that degrades murein glycan strands and insoluble, high-molecular weight murein sacculi, with the concomitant formation of a 1,6-anhydromuramoyl product. Lytic transglycosylases (LTs) play an integral role in the metabolism of the peptidoglycan (PG) sacculus. Their lytic action creates space within the PG sacculus to allow for its expansion as well as for the insertion of various structures such as secretion systems and flagella.</text>
</comment>
<comment type="domain">
    <text evidence="8">The N-terminal domain does not have lytic activity and probably modulates enzymatic activity. The C-terminal domain is the catalytic active domain.</text>
</comment>
<dbReference type="InterPro" id="IPR023703">
    <property type="entry name" value="MltF"/>
</dbReference>
<dbReference type="CDD" id="cd01009">
    <property type="entry name" value="PBP2_YfhD_N"/>
    <property type="match status" value="1"/>
</dbReference>
<feature type="region of interest" description="LT domain" evidence="8">
    <location>
        <begin position="276"/>
        <end position="506"/>
    </location>
</feature>
<proteinExistence type="inferred from homology"/>
<dbReference type="InterPro" id="IPR023346">
    <property type="entry name" value="Lysozyme-like_dom_sf"/>
</dbReference>
<dbReference type="GO" id="GO:0008933">
    <property type="term" value="F:peptidoglycan lytic transglycosylase activity"/>
    <property type="evidence" value="ECO:0007669"/>
    <property type="project" value="UniProtKB-UniRule"/>
</dbReference>
<dbReference type="HAMAP" id="MF_02016">
    <property type="entry name" value="MltF"/>
    <property type="match status" value="1"/>
</dbReference>
<dbReference type="FunFam" id="1.10.530.10:FF:000003">
    <property type="entry name" value="Membrane-bound lytic murein transglycosylase F"/>
    <property type="match status" value="1"/>
</dbReference>